<evidence type="ECO:0000256" key="1">
    <source>
        <dbReference type="SAM" id="MobiDB-lite"/>
    </source>
</evidence>
<dbReference type="EMBL" id="HBGV01017427">
    <property type="protein sequence ID" value="CAD9513479.1"/>
    <property type="molecule type" value="Transcribed_RNA"/>
</dbReference>
<gene>
    <name evidence="2" type="ORF">HTAM1171_LOCUS10749</name>
</gene>
<sequence length="206" mass="23469">MQLLVDASKMKSFSAPESPSTRNKGCRRSIFGDYWGNHAQKQVGPADSPPHSEKEERSESSSSESQSEPSASPSMPKSILRRHHSEALHTTVHDIRSIFFRSRAKSESQVVHFNSRVLVREFMLTQEEEKDGDIWFTAAEIEQFKNEAIIDNIQKTIAAKKRRQKEAPAETKDDQENPARNEEASKAKVSQRKVSQNQLHPSFFFL</sequence>
<feature type="compositionally biased region" description="Basic and acidic residues" evidence="1">
    <location>
        <begin position="50"/>
        <end position="59"/>
    </location>
</feature>
<feature type="region of interest" description="Disordered" evidence="1">
    <location>
        <begin position="160"/>
        <end position="195"/>
    </location>
</feature>
<protein>
    <submittedName>
        <fullName evidence="2">Uncharacterized protein</fullName>
    </submittedName>
</protein>
<feature type="region of interest" description="Disordered" evidence="1">
    <location>
        <begin position="1"/>
        <end position="78"/>
    </location>
</feature>
<name>A0A7S2IAW2_9STRA</name>
<accession>A0A7S2IAW2</accession>
<dbReference type="AlphaFoldDB" id="A0A7S2IAW2"/>
<feature type="compositionally biased region" description="Basic and acidic residues" evidence="1">
    <location>
        <begin position="165"/>
        <end position="186"/>
    </location>
</feature>
<organism evidence="2">
    <name type="scientific">Helicotheca tamesis</name>
    <dbReference type="NCBI Taxonomy" id="374047"/>
    <lineage>
        <taxon>Eukaryota</taxon>
        <taxon>Sar</taxon>
        <taxon>Stramenopiles</taxon>
        <taxon>Ochrophyta</taxon>
        <taxon>Bacillariophyta</taxon>
        <taxon>Mediophyceae</taxon>
        <taxon>Lithodesmiophycidae</taxon>
        <taxon>Lithodesmiales</taxon>
        <taxon>Lithodesmiaceae</taxon>
        <taxon>Helicotheca</taxon>
    </lineage>
</organism>
<proteinExistence type="predicted"/>
<evidence type="ECO:0000313" key="2">
    <source>
        <dbReference type="EMBL" id="CAD9513479.1"/>
    </source>
</evidence>
<feature type="compositionally biased region" description="Low complexity" evidence="1">
    <location>
        <begin position="60"/>
        <end position="76"/>
    </location>
</feature>
<reference evidence="2" key="1">
    <citation type="submission" date="2021-01" db="EMBL/GenBank/DDBJ databases">
        <authorList>
            <person name="Corre E."/>
            <person name="Pelletier E."/>
            <person name="Niang G."/>
            <person name="Scheremetjew M."/>
            <person name="Finn R."/>
            <person name="Kale V."/>
            <person name="Holt S."/>
            <person name="Cochrane G."/>
            <person name="Meng A."/>
            <person name="Brown T."/>
            <person name="Cohen L."/>
        </authorList>
    </citation>
    <scope>NUCLEOTIDE SEQUENCE</scope>
    <source>
        <strain evidence="2">CCMP826</strain>
    </source>
</reference>